<dbReference type="Pfam" id="PF00078">
    <property type="entry name" value="RVT_1"/>
    <property type="match status" value="1"/>
</dbReference>
<reference evidence="4 5" key="1">
    <citation type="submission" date="2018-11" db="EMBL/GenBank/DDBJ databases">
        <title>Haplotype-resolved cattle genomes.</title>
        <authorList>
            <person name="Low W.Y."/>
            <person name="Tearle R."/>
            <person name="Bickhart D.M."/>
            <person name="Rosen B.D."/>
            <person name="Koren S."/>
            <person name="Rhie A."/>
            <person name="Hiendleder S."/>
            <person name="Phillippy A.M."/>
            <person name="Smith T.P.L."/>
            <person name="Williams J.L."/>
        </authorList>
    </citation>
    <scope>NUCLEOTIDE SEQUENCE [LARGE SCALE GENOMIC DNA]</scope>
</reference>
<organism evidence="4 5">
    <name type="scientific">Bos indicus x Bos taurus</name>
    <name type="common">Hybrid cattle</name>
    <dbReference type="NCBI Taxonomy" id="30522"/>
    <lineage>
        <taxon>Eukaryota</taxon>
        <taxon>Metazoa</taxon>
        <taxon>Chordata</taxon>
        <taxon>Craniata</taxon>
        <taxon>Vertebrata</taxon>
        <taxon>Euteleostomi</taxon>
        <taxon>Mammalia</taxon>
        <taxon>Eutheria</taxon>
        <taxon>Laurasiatheria</taxon>
        <taxon>Artiodactyla</taxon>
        <taxon>Ruminantia</taxon>
        <taxon>Pecora</taxon>
        <taxon>Bovidae</taxon>
        <taxon>Bovinae</taxon>
        <taxon>Bos</taxon>
    </lineage>
</organism>
<feature type="domain" description="Reverse transcriptase" evidence="3">
    <location>
        <begin position="286"/>
        <end position="541"/>
    </location>
</feature>
<evidence type="ECO:0000313" key="4">
    <source>
        <dbReference type="Ensembl" id="ENSBIXP00000028140.1"/>
    </source>
</evidence>
<dbReference type="PANTHER" id="PTHR47027:SF8">
    <property type="entry name" value="RIBONUCLEASE H"/>
    <property type="match status" value="1"/>
</dbReference>
<evidence type="ECO:0000259" key="3">
    <source>
        <dbReference type="PROSITE" id="PS50878"/>
    </source>
</evidence>
<dbReference type="GO" id="GO:0003964">
    <property type="term" value="F:RNA-directed DNA polymerase activity"/>
    <property type="evidence" value="ECO:0007669"/>
    <property type="project" value="UniProtKB-EC"/>
</dbReference>
<protein>
    <recommendedName>
        <fullName evidence="1">RNA-directed DNA polymerase</fullName>
        <ecNumber evidence="1">2.7.7.49</ecNumber>
    </recommendedName>
</protein>
<evidence type="ECO:0000313" key="5">
    <source>
        <dbReference type="Proteomes" id="UP000314981"/>
    </source>
</evidence>
<evidence type="ECO:0000256" key="1">
    <source>
        <dbReference type="ARBA" id="ARBA00012493"/>
    </source>
</evidence>
<dbReference type="InterPro" id="IPR043502">
    <property type="entry name" value="DNA/RNA_pol_sf"/>
</dbReference>
<dbReference type="SUPFAM" id="SSF56672">
    <property type="entry name" value="DNA/RNA polymerases"/>
    <property type="match status" value="1"/>
</dbReference>
<dbReference type="PROSITE" id="PS50878">
    <property type="entry name" value="RT_POL"/>
    <property type="match status" value="1"/>
</dbReference>
<evidence type="ECO:0000256" key="2">
    <source>
        <dbReference type="SAM" id="MobiDB-lite"/>
    </source>
</evidence>
<dbReference type="EC" id="2.7.7.49" evidence="1"/>
<keyword evidence="5" id="KW-1185">Reference proteome</keyword>
<accession>A0A4W2DUI1</accession>
<proteinExistence type="predicted"/>
<reference evidence="4" key="2">
    <citation type="submission" date="2025-08" db="UniProtKB">
        <authorList>
            <consortium name="Ensembl"/>
        </authorList>
    </citation>
    <scope>IDENTIFICATION</scope>
</reference>
<name>A0A4W2DUI1_BOBOX</name>
<dbReference type="OMA" id="YCTIARI"/>
<dbReference type="PANTHER" id="PTHR47027">
    <property type="entry name" value="REVERSE TRANSCRIPTASE DOMAIN-CONTAINING PROTEIN"/>
    <property type="match status" value="1"/>
</dbReference>
<reference evidence="4" key="3">
    <citation type="submission" date="2025-09" db="UniProtKB">
        <authorList>
            <consortium name="Ensembl"/>
        </authorList>
    </citation>
    <scope>IDENTIFICATION</scope>
</reference>
<dbReference type="InterPro" id="IPR000477">
    <property type="entry name" value="RT_dom"/>
</dbReference>
<feature type="region of interest" description="Disordered" evidence="2">
    <location>
        <begin position="683"/>
        <end position="704"/>
    </location>
</feature>
<sequence>MVRNQIDYILCSQRWRSSIQSAKTRPGADYGSDHELLIAKFRLKLKKVGKTTRPFRYDLNQIPYDYTVEVRNRFKGLDLIDRVPDELWNEVRDIVQETGIKTILMEKKCKKAKWLSGEALQIAVKRREAKSKGEKERYKHLNAEFQRIARRDKKAFFNDQCKEIEENNRMGKTRDLFKKIRDTKGTFHAKMSSIKDRNGMDLTEAEDIKKRWQEYTEERYKKYLHNPDNHDGVITDLEPDILECEVKWALESITTNKASGGDGIPVELFQILKDDAVKVLHSICQQTWKTQQWPQDWKRSVFIPIPKKGNAKECSNYCTIARISHASKVMLKILQARLQQYVNHELPDVQAGFRKGRGTRDQIANICWIIEKAREFQKNIYFCFIDYAKAFDCVDHNKLWKILQEMGIPKHLICLLRNLYAGQEATVRTGHGTTDWSQIGKGVHQGCILSPCLFNLYAEYIMRNAGLEETQARIKIAGRNINNLTYADDTTLMAESEEELKSLLMKVKVESEKVGLKLNIQKTKIMASGPTTSWEIDGETVETVSDFILGGSKITTDGDCSHEIKRRLLLGRKVITNLDSIFKSRDITLPTKICLVKAMVFPVVMYGCESWTVKKAERQRIDAFELWCWRRLLRVPWTARRSNQSILKEISPGISLEGMMLNLKLQYFGHLMRRVDSLEKTDAGRDWGQEEKGTTEDEMAGWHH</sequence>
<dbReference type="Proteomes" id="UP000314981">
    <property type="component" value="Chromosome 24"/>
</dbReference>
<dbReference type="CDD" id="cd01650">
    <property type="entry name" value="RT_nLTR_like"/>
    <property type="match status" value="1"/>
</dbReference>
<dbReference type="Ensembl" id="ENSBIXT00000011210.1">
    <property type="protein sequence ID" value="ENSBIXP00000028140.1"/>
    <property type="gene ID" value="ENSBIXG00000009231.1"/>
</dbReference>
<dbReference type="AlphaFoldDB" id="A0A4W2DUI1"/>
<feature type="compositionally biased region" description="Basic and acidic residues" evidence="2">
    <location>
        <begin position="683"/>
        <end position="695"/>
    </location>
</feature>